<dbReference type="GO" id="GO:0043856">
    <property type="term" value="F:anti-sigma factor antagonist activity"/>
    <property type="evidence" value="ECO:0007669"/>
    <property type="project" value="TreeGrafter"/>
</dbReference>
<organism evidence="2 3">
    <name type="scientific">Marivirga atlantica</name>
    <dbReference type="NCBI Taxonomy" id="1548457"/>
    <lineage>
        <taxon>Bacteria</taxon>
        <taxon>Pseudomonadati</taxon>
        <taxon>Bacteroidota</taxon>
        <taxon>Cytophagia</taxon>
        <taxon>Cytophagales</taxon>
        <taxon>Marivirgaceae</taxon>
        <taxon>Marivirga</taxon>
    </lineage>
</organism>
<dbReference type="Pfam" id="PF01740">
    <property type="entry name" value="STAS"/>
    <property type="match status" value="1"/>
</dbReference>
<dbReference type="RefSeq" id="WP_201923545.1">
    <property type="nucleotide sequence ID" value="NZ_JAERQG010000004.1"/>
</dbReference>
<feature type="domain" description="STAS" evidence="1">
    <location>
        <begin position="21"/>
        <end position="111"/>
    </location>
</feature>
<dbReference type="InterPro" id="IPR002645">
    <property type="entry name" value="STAS_dom"/>
</dbReference>
<gene>
    <name evidence="2" type="ORF">JKP34_15670</name>
</gene>
<dbReference type="PANTHER" id="PTHR33495">
    <property type="entry name" value="ANTI-SIGMA FACTOR ANTAGONIST TM_1081-RELATED-RELATED"/>
    <property type="match status" value="1"/>
</dbReference>
<dbReference type="EMBL" id="JAERQG010000004">
    <property type="protein sequence ID" value="MBL0766706.1"/>
    <property type="molecule type" value="Genomic_DNA"/>
</dbReference>
<proteinExistence type="predicted"/>
<sequence length="129" mass="14228">MKYSIDKDEKYSLLKIKEEKLDSSVSSELKSDLITMQAEGVPNVIVDLSEVKYIDSSGLSALLVGNRVFGEAGGTFIIAAPSEHTEKLIKISQLDKVLDILPTAHEAIESVFMHELEKGLSEEEDSEED</sequence>
<evidence type="ECO:0000313" key="3">
    <source>
        <dbReference type="Proteomes" id="UP000642920"/>
    </source>
</evidence>
<evidence type="ECO:0000259" key="1">
    <source>
        <dbReference type="PROSITE" id="PS50801"/>
    </source>
</evidence>
<dbReference type="CDD" id="cd07043">
    <property type="entry name" value="STAS_anti-anti-sigma_factors"/>
    <property type="match status" value="1"/>
</dbReference>
<accession>A0A937AD14</accession>
<dbReference type="SUPFAM" id="SSF52091">
    <property type="entry name" value="SpoIIaa-like"/>
    <property type="match status" value="1"/>
</dbReference>
<dbReference type="AlphaFoldDB" id="A0A937AD14"/>
<dbReference type="PROSITE" id="PS50801">
    <property type="entry name" value="STAS"/>
    <property type="match status" value="1"/>
</dbReference>
<protein>
    <submittedName>
        <fullName evidence="2">STAS domain-containing protein</fullName>
    </submittedName>
</protein>
<evidence type="ECO:0000313" key="2">
    <source>
        <dbReference type="EMBL" id="MBL0766706.1"/>
    </source>
</evidence>
<keyword evidence="3" id="KW-1185">Reference proteome</keyword>
<reference evidence="2" key="1">
    <citation type="submission" date="2021-01" db="EMBL/GenBank/DDBJ databases">
        <title>Marivirga sp. nov., isolated from intertidal surface sediments.</title>
        <authorList>
            <person name="Zhang M."/>
        </authorList>
    </citation>
    <scope>NUCLEOTIDE SEQUENCE</scope>
    <source>
        <strain evidence="2">SM1354</strain>
    </source>
</reference>
<dbReference type="Gene3D" id="3.30.750.24">
    <property type="entry name" value="STAS domain"/>
    <property type="match status" value="1"/>
</dbReference>
<dbReference type="Proteomes" id="UP000642920">
    <property type="component" value="Unassembled WGS sequence"/>
</dbReference>
<comment type="caution">
    <text evidence="2">The sequence shown here is derived from an EMBL/GenBank/DDBJ whole genome shotgun (WGS) entry which is preliminary data.</text>
</comment>
<dbReference type="InterPro" id="IPR036513">
    <property type="entry name" value="STAS_dom_sf"/>
</dbReference>
<name>A0A937AD14_9BACT</name>